<dbReference type="EMBL" id="JAJAQC010000005">
    <property type="protein sequence ID" value="MDA0563600.1"/>
    <property type="molecule type" value="Genomic_DNA"/>
</dbReference>
<evidence type="ECO:0000259" key="3">
    <source>
        <dbReference type="Pfam" id="PF00144"/>
    </source>
</evidence>
<accession>A0A9X3NN60</accession>
<dbReference type="Proteomes" id="UP001140076">
    <property type="component" value="Unassembled WGS sequence"/>
</dbReference>
<dbReference type="Pfam" id="PF00144">
    <property type="entry name" value="Beta-lactamase"/>
    <property type="match status" value="1"/>
</dbReference>
<reference evidence="4" key="1">
    <citation type="submission" date="2021-10" db="EMBL/GenBank/DDBJ databases">
        <title>Streptomonospora sp. nov., isolated from mangrove soil.</title>
        <authorList>
            <person name="Chen X."/>
            <person name="Ge X."/>
            <person name="Liu W."/>
        </authorList>
    </citation>
    <scope>NUCLEOTIDE SEQUENCE</scope>
    <source>
        <strain evidence="4">S1-112</strain>
    </source>
</reference>
<feature type="chain" id="PRO_5040879994" evidence="2">
    <location>
        <begin position="27"/>
        <end position="494"/>
    </location>
</feature>
<protein>
    <submittedName>
        <fullName evidence="4">Beta-lactamase family protein</fullName>
    </submittedName>
</protein>
<comment type="caution">
    <text evidence="4">The sequence shown here is derived from an EMBL/GenBank/DDBJ whole genome shotgun (WGS) entry which is preliminary data.</text>
</comment>
<evidence type="ECO:0000313" key="4">
    <source>
        <dbReference type="EMBL" id="MDA0563600.1"/>
    </source>
</evidence>
<dbReference type="PANTHER" id="PTHR46825">
    <property type="entry name" value="D-ALANYL-D-ALANINE-CARBOXYPEPTIDASE/ENDOPEPTIDASE AMPH"/>
    <property type="match status" value="1"/>
</dbReference>
<feature type="transmembrane region" description="Helical" evidence="1">
    <location>
        <begin position="466"/>
        <end position="488"/>
    </location>
</feature>
<feature type="domain" description="Beta-lactamase-related" evidence="3">
    <location>
        <begin position="37"/>
        <end position="358"/>
    </location>
</feature>
<evidence type="ECO:0000256" key="1">
    <source>
        <dbReference type="SAM" id="Phobius"/>
    </source>
</evidence>
<dbReference type="AlphaFoldDB" id="A0A9X3NN60"/>
<dbReference type="InterPro" id="IPR050491">
    <property type="entry name" value="AmpC-like"/>
</dbReference>
<name>A0A9X3NN60_9ACTN</name>
<dbReference type="Gene3D" id="3.40.710.10">
    <property type="entry name" value="DD-peptidase/beta-lactamase superfamily"/>
    <property type="match status" value="1"/>
</dbReference>
<dbReference type="RefSeq" id="WP_270070877.1">
    <property type="nucleotide sequence ID" value="NZ_JAJAQC010000005.1"/>
</dbReference>
<dbReference type="InterPro" id="IPR001466">
    <property type="entry name" value="Beta-lactam-related"/>
</dbReference>
<dbReference type="PANTHER" id="PTHR46825:SF9">
    <property type="entry name" value="BETA-LACTAMASE-RELATED DOMAIN-CONTAINING PROTEIN"/>
    <property type="match status" value="1"/>
</dbReference>
<keyword evidence="1" id="KW-0812">Transmembrane</keyword>
<keyword evidence="1" id="KW-0472">Membrane</keyword>
<keyword evidence="5" id="KW-1185">Reference proteome</keyword>
<keyword evidence="1" id="KW-1133">Transmembrane helix</keyword>
<organism evidence="4 5">
    <name type="scientific">Streptomonospora mangrovi</name>
    <dbReference type="NCBI Taxonomy" id="2883123"/>
    <lineage>
        <taxon>Bacteria</taxon>
        <taxon>Bacillati</taxon>
        <taxon>Actinomycetota</taxon>
        <taxon>Actinomycetes</taxon>
        <taxon>Streptosporangiales</taxon>
        <taxon>Nocardiopsidaceae</taxon>
        <taxon>Streptomonospora</taxon>
    </lineage>
</organism>
<sequence length="494" mass="50337">MRPLPLLLRAATAVAVVLAAPGAAAAAPPAAPDQEVADYLRQRMADTGVPGLAYAVIGPEGTEHTAALGRDGDGAPMETATPLLWGSVAKPITATLVMDLAEEGVLDLDEPVRSHLPDFELADGSGGGITLRHLLAQTSGLPEDTGITDRTAPPADAYTQAVADLDQVHPIDPPGARHHYSSANYLLLGAVVEAATGRTFTDVLNERVLGPLGMADAVTTPAQAAAVPPGNRYVFGQPTAFTDAPYDPAGPSYGYIGGPVTDLARFAALHLNGRAGDGAAPLERETLARMHTAQARLSPTYSYGLGWRVDERNADLGTTTVWHGGAVSGYQAMVVLLPERERGLVLVQNAHGYFQDGALLATGLGAARVLAGGEPAPAGNGLGYPALLAGLCAVIITVAVLSLRTAVRILTRRPVPARPARAAAETALWLAGCAVVGGAAVVGLPAAAGVDLGDLLLWTPDVGCLLLGIAAACAVLGAVRVAAAVAAARARIRP</sequence>
<feature type="transmembrane region" description="Helical" evidence="1">
    <location>
        <begin position="384"/>
        <end position="407"/>
    </location>
</feature>
<evidence type="ECO:0000313" key="5">
    <source>
        <dbReference type="Proteomes" id="UP001140076"/>
    </source>
</evidence>
<feature type="signal peptide" evidence="2">
    <location>
        <begin position="1"/>
        <end position="26"/>
    </location>
</feature>
<evidence type="ECO:0000256" key="2">
    <source>
        <dbReference type="SAM" id="SignalP"/>
    </source>
</evidence>
<keyword evidence="2" id="KW-0732">Signal</keyword>
<gene>
    <name evidence="4" type="ORF">LG943_04535</name>
</gene>
<feature type="transmembrane region" description="Helical" evidence="1">
    <location>
        <begin position="427"/>
        <end position="446"/>
    </location>
</feature>
<dbReference type="InterPro" id="IPR012338">
    <property type="entry name" value="Beta-lactam/transpept-like"/>
</dbReference>
<proteinExistence type="predicted"/>
<dbReference type="SUPFAM" id="SSF56601">
    <property type="entry name" value="beta-lactamase/transpeptidase-like"/>
    <property type="match status" value="1"/>
</dbReference>